<protein>
    <submittedName>
        <fullName evidence="1">Uncharacterized protein</fullName>
    </submittedName>
</protein>
<gene>
    <name evidence="1" type="ORF">L1I42_11370</name>
</gene>
<evidence type="ECO:0000313" key="1">
    <source>
        <dbReference type="EMBL" id="MCF4099088.1"/>
    </source>
</evidence>
<name>A0ABS9E8F6_9HYPH</name>
<organism evidence="1 2">
    <name type="scientific">Maritalea mediterranea</name>
    <dbReference type="NCBI Taxonomy" id="2909667"/>
    <lineage>
        <taxon>Bacteria</taxon>
        <taxon>Pseudomonadati</taxon>
        <taxon>Pseudomonadota</taxon>
        <taxon>Alphaproteobacteria</taxon>
        <taxon>Hyphomicrobiales</taxon>
        <taxon>Devosiaceae</taxon>
        <taxon>Maritalea</taxon>
    </lineage>
</organism>
<reference evidence="1 2" key="1">
    <citation type="submission" date="2022-01" db="EMBL/GenBank/DDBJ databases">
        <title>Maritalea mediterranea sp. nov., isolated from marine plastic residues from the Malva-rosa beach (Valencia, Spain).</title>
        <authorList>
            <person name="Vidal-Verdu A."/>
            <person name="Molina-Menor E."/>
            <person name="Pascual J."/>
            <person name="Pereto J."/>
            <person name="Porcar M."/>
        </authorList>
    </citation>
    <scope>NUCLEOTIDE SEQUENCE [LARGE SCALE GENOMIC DNA]</scope>
    <source>
        <strain evidence="1 2">P4.10X</strain>
    </source>
</reference>
<comment type="caution">
    <text evidence="1">The sequence shown here is derived from an EMBL/GenBank/DDBJ whole genome shotgun (WGS) entry which is preliminary data.</text>
</comment>
<dbReference type="Proteomes" id="UP001201217">
    <property type="component" value="Unassembled WGS sequence"/>
</dbReference>
<dbReference type="EMBL" id="JAKGTI010000002">
    <property type="protein sequence ID" value="MCF4099088.1"/>
    <property type="molecule type" value="Genomic_DNA"/>
</dbReference>
<accession>A0ABS9E8F6</accession>
<proteinExistence type="predicted"/>
<keyword evidence="2" id="KW-1185">Reference proteome</keyword>
<sequence>MFGTGIYRRGNQPGTLTAEWLDDRMVAAGTKAGTGFAKNGPANGFVGDYDITYVSGEQHVDLKLTIRAEGPNFRLAWYKNDTLIDQGIAFQSGDILILSYQSI</sequence>
<evidence type="ECO:0000313" key="2">
    <source>
        <dbReference type="Proteomes" id="UP001201217"/>
    </source>
</evidence>
<dbReference type="RefSeq" id="WP_236114646.1">
    <property type="nucleotide sequence ID" value="NZ_JAKGTI010000002.1"/>
</dbReference>